<sequence>MARNLSTSSLRSLLPGPPSRPLPGEAPQPPVAKQTAAASKRLTIAAACESCRQRKVKCDGGRPSCSACSKVSRECQYSTEPSESRAAALKRKHADLEEHLSEYEELFHQLRTRPTHDATEILHRLRSGHDVSSVLGYIKDATLLLQTRLVPQTVSRPDELRDMSNAPRVFHDVRDPYLGSLKSSGTHAGPPSDDVQGASGPRPSTALRLQHLRSAPYHSAQLVDPRLRQVRASAWTAVTSDNGLVAKLLAIYFQWEFPIFQFFQKDLFLDDLVAGRTRFCSSLLVNAILASASHGNDQDPNRVQFWAPGSLSYAFMAECKRLWELESSRKRLTTIQTASILSLRHTADGADKLGLGYMRQAVAMAEAMDLFTKKESTDSRASLAGAVTAWALFSWQRRALMHVPEPQWLANLYCVI</sequence>
<keyword evidence="3" id="KW-0175">Coiled coil</keyword>
<dbReference type="InterPro" id="IPR053187">
    <property type="entry name" value="Notoamide_regulator"/>
</dbReference>
<dbReference type="InterPro" id="IPR036864">
    <property type="entry name" value="Zn2-C6_fun-type_DNA-bd_sf"/>
</dbReference>
<dbReference type="GO" id="GO:0000981">
    <property type="term" value="F:DNA-binding transcription factor activity, RNA polymerase II-specific"/>
    <property type="evidence" value="ECO:0007669"/>
    <property type="project" value="InterPro"/>
</dbReference>
<dbReference type="GO" id="GO:0008270">
    <property type="term" value="F:zinc ion binding"/>
    <property type="evidence" value="ECO:0007669"/>
    <property type="project" value="InterPro"/>
</dbReference>
<gene>
    <name evidence="6" type="ORF">OCS_06095</name>
</gene>
<dbReference type="SMART" id="SM00066">
    <property type="entry name" value="GAL4"/>
    <property type="match status" value="1"/>
</dbReference>
<dbReference type="Proteomes" id="UP000019374">
    <property type="component" value="Unassembled WGS sequence"/>
</dbReference>
<evidence type="ECO:0000313" key="6">
    <source>
        <dbReference type="EMBL" id="EQK98193.1"/>
    </source>
</evidence>
<feature type="domain" description="Zn(2)-C6 fungal-type" evidence="5">
    <location>
        <begin position="47"/>
        <end position="77"/>
    </location>
</feature>
<dbReference type="HOGENOM" id="CLU_007003_1_3_1"/>
<name>T5A6J0_OPHSC</name>
<feature type="compositionally biased region" description="Pro residues" evidence="4">
    <location>
        <begin position="15"/>
        <end position="30"/>
    </location>
</feature>
<dbReference type="CDD" id="cd12148">
    <property type="entry name" value="fungal_TF_MHR"/>
    <property type="match status" value="1"/>
</dbReference>
<evidence type="ECO:0000313" key="7">
    <source>
        <dbReference type="Proteomes" id="UP000019374"/>
    </source>
</evidence>
<accession>T5A6J0</accession>
<evidence type="ECO:0000256" key="4">
    <source>
        <dbReference type="SAM" id="MobiDB-lite"/>
    </source>
</evidence>
<keyword evidence="1" id="KW-0479">Metal-binding</keyword>
<feature type="region of interest" description="Disordered" evidence="4">
    <location>
        <begin position="180"/>
        <end position="204"/>
    </location>
</feature>
<feature type="compositionally biased region" description="Low complexity" evidence="4">
    <location>
        <begin position="1"/>
        <end position="14"/>
    </location>
</feature>
<dbReference type="CDD" id="cd00067">
    <property type="entry name" value="GAL4"/>
    <property type="match status" value="1"/>
</dbReference>
<dbReference type="eggNOG" id="ENOG502SJUN">
    <property type="taxonomic scope" value="Eukaryota"/>
</dbReference>
<dbReference type="SUPFAM" id="SSF57701">
    <property type="entry name" value="Zn2/Cys6 DNA-binding domain"/>
    <property type="match status" value="1"/>
</dbReference>
<dbReference type="InterPro" id="IPR007219">
    <property type="entry name" value="XnlR_reg_dom"/>
</dbReference>
<dbReference type="GO" id="GO:0006351">
    <property type="term" value="P:DNA-templated transcription"/>
    <property type="evidence" value="ECO:0007669"/>
    <property type="project" value="InterPro"/>
</dbReference>
<keyword evidence="2" id="KW-0539">Nucleus</keyword>
<dbReference type="PROSITE" id="PS50048">
    <property type="entry name" value="ZN2_CY6_FUNGAL_2"/>
    <property type="match status" value="1"/>
</dbReference>
<dbReference type="Gene3D" id="4.10.240.10">
    <property type="entry name" value="Zn(2)-C6 fungal-type DNA-binding domain"/>
    <property type="match status" value="1"/>
</dbReference>
<protein>
    <submittedName>
        <fullName evidence="6">N-terminal fungal transcription regulatory domain-containing protein</fullName>
    </submittedName>
</protein>
<organism evidence="6 7">
    <name type="scientific">Ophiocordyceps sinensis (strain Co18 / CGMCC 3.14243)</name>
    <name type="common">Yarsagumba caterpillar fungus</name>
    <name type="synonym">Hirsutella sinensis</name>
    <dbReference type="NCBI Taxonomy" id="911162"/>
    <lineage>
        <taxon>Eukaryota</taxon>
        <taxon>Fungi</taxon>
        <taxon>Dikarya</taxon>
        <taxon>Ascomycota</taxon>
        <taxon>Pezizomycotina</taxon>
        <taxon>Sordariomycetes</taxon>
        <taxon>Hypocreomycetidae</taxon>
        <taxon>Hypocreales</taxon>
        <taxon>Ophiocordycipitaceae</taxon>
        <taxon>Ophiocordyceps</taxon>
    </lineage>
</organism>
<dbReference type="PANTHER" id="PTHR47256:SF1">
    <property type="entry name" value="ZN(II)2CYS6 TRANSCRIPTION FACTOR (EUROFUNG)"/>
    <property type="match status" value="1"/>
</dbReference>
<dbReference type="GO" id="GO:0003677">
    <property type="term" value="F:DNA binding"/>
    <property type="evidence" value="ECO:0007669"/>
    <property type="project" value="InterPro"/>
</dbReference>
<dbReference type="PANTHER" id="PTHR47256">
    <property type="entry name" value="ZN(II)2CYS6 TRANSCRIPTION FACTOR (EUROFUNG)-RELATED"/>
    <property type="match status" value="1"/>
</dbReference>
<dbReference type="AlphaFoldDB" id="T5A6J0"/>
<feature type="coiled-coil region" evidence="3">
    <location>
        <begin position="86"/>
        <end position="113"/>
    </location>
</feature>
<evidence type="ECO:0000259" key="5">
    <source>
        <dbReference type="PROSITE" id="PS50048"/>
    </source>
</evidence>
<dbReference type="OrthoDB" id="426882at2759"/>
<dbReference type="EMBL" id="KE655320">
    <property type="protein sequence ID" value="EQK98193.1"/>
    <property type="molecule type" value="Genomic_DNA"/>
</dbReference>
<dbReference type="PROSITE" id="PS00463">
    <property type="entry name" value="ZN2_CY6_FUNGAL_1"/>
    <property type="match status" value="1"/>
</dbReference>
<feature type="region of interest" description="Disordered" evidence="4">
    <location>
        <begin position="1"/>
        <end position="37"/>
    </location>
</feature>
<evidence type="ECO:0000256" key="1">
    <source>
        <dbReference type="ARBA" id="ARBA00022723"/>
    </source>
</evidence>
<dbReference type="InterPro" id="IPR001138">
    <property type="entry name" value="Zn2Cys6_DnaBD"/>
</dbReference>
<dbReference type="Pfam" id="PF04082">
    <property type="entry name" value="Fungal_trans"/>
    <property type="match status" value="1"/>
</dbReference>
<evidence type="ECO:0000256" key="3">
    <source>
        <dbReference type="SAM" id="Coils"/>
    </source>
</evidence>
<evidence type="ECO:0000256" key="2">
    <source>
        <dbReference type="ARBA" id="ARBA00023242"/>
    </source>
</evidence>
<proteinExistence type="predicted"/>
<reference evidence="6 7" key="1">
    <citation type="journal article" date="2013" name="Chin. Sci. Bull.">
        <title>Genome survey uncovers the secrets of sex and lifestyle in caterpillar fungus.</title>
        <authorList>
            <person name="Hu X."/>
            <person name="Zhang Y."/>
            <person name="Xiao G."/>
            <person name="Zheng P."/>
            <person name="Xia Y."/>
            <person name="Zhang X."/>
            <person name="St Leger R.J."/>
            <person name="Liu X."/>
            <person name="Wang C."/>
        </authorList>
    </citation>
    <scope>NUCLEOTIDE SEQUENCE [LARGE SCALE GENOMIC DNA]</scope>
    <source>
        <strain evidence="7">Co18 / CGMCC 3.14243</strain>
        <tissue evidence="6">Fruit-body</tissue>
    </source>
</reference>
<dbReference type="Pfam" id="PF00172">
    <property type="entry name" value="Zn_clus"/>
    <property type="match status" value="1"/>
</dbReference>